<reference evidence="2 3" key="1">
    <citation type="submission" date="2023-07" db="EMBL/GenBank/DDBJ databases">
        <title>Sequencing the genomes of 1000 actinobacteria strains.</title>
        <authorList>
            <person name="Klenk H.-P."/>
        </authorList>
    </citation>
    <scope>NUCLEOTIDE SEQUENCE [LARGE SCALE GENOMIC DNA]</scope>
    <source>
        <strain evidence="2 3">DSM 44710</strain>
    </source>
</reference>
<sequence>MMETFFGPRLLHHWPARRPDLHWHILPPPAAAARLTDAYAALTDRAGLAAVDAAWLHCTLLHSAPVAVVSDAHRADIIAAVRDICTRITPWQMTVERPVPGPVAIEAAITPGQPARQLCRLITDVTYQVAGFDPGTPHPADGYYPHMSLAYATDDVPDRDLRVWLSDNPIPHTTFTVDEIALVAQSHDGHKITWQPITTIPLGGTTAPHDTTTPGRTNVQ</sequence>
<dbReference type="SUPFAM" id="SSF55144">
    <property type="entry name" value="LigT-like"/>
    <property type="match status" value="1"/>
</dbReference>
<feature type="compositionally biased region" description="Polar residues" evidence="1">
    <location>
        <begin position="208"/>
        <end position="220"/>
    </location>
</feature>
<evidence type="ECO:0000313" key="2">
    <source>
        <dbReference type="EMBL" id="MDP9792551.1"/>
    </source>
</evidence>
<gene>
    <name evidence="2" type="ORF">J2S43_001063</name>
</gene>
<keyword evidence="3" id="KW-1185">Reference proteome</keyword>
<dbReference type="EMBL" id="JAUSRA010000001">
    <property type="protein sequence ID" value="MDP9792551.1"/>
    <property type="molecule type" value="Genomic_DNA"/>
</dbReference>
<protein>
    <recommendedName>
        <fullName evidence="4">2'-5' RNA ligase family protein</fullName>
    </recommendedName>
</protein>
<dbReference type="Pfam" id="PF13563">
    <property type="entry name" value="2_5_RNA_ligase2"/>
    <property type="match status" value="1"/>
</dbReference>
<evidence type="ECO:0008006" key="4">
    <source>
        <dbReference type="Google" id="ProtNLM"/>
    </source>
</evidence>
<accession>A0ABT9MM94</accession>
<proteinExistence type="predicted"/>
<dbReference type="Gene3D" id="3.90.1140.10">
    <property type="entry name" value="Cyclic phosphodiesterase"/>
    <property type="match status" value="1"/>
</dbReference>
<evidence type="ECO:0000256" key="1">
    <source>
        <dbReference type="SAM" id="MobiDB-lite"/>
    </source>
</evidence>
<dbReference type="InterPro" id="IPR009097">
    <property type="entry name" value="Cyclic_Pdiesterase"/>
</dbReference>
<name>A0ABT9MM94_9ACTN</name>
<dbReference type="RefSeq" id="WP_306827426.1">
    <property type="nucleotide sequence ID" value="NZ_JAUSRA010000001.1"/>
</dbReference>
<comment type="caution">
    <text evidence="2">The sequence shown here is derived from an EMBL/GenBank/DDBJ whole genome shotgun (WGS) entry which is preliminary data.</text>
</comment>
<feature type="region of interest" description="Disordered" evidence="1">
    <location>
        <begin position="200"/>
        <end position="220"/>
    </location>
</feature>
<dbReference type="Proteomes" id="UP001240984">
    <property type="component" value="Unassembled WGS sequence"/>
</dbReference>
<organism evidence="2 3">
    <name type="scientific">Catenuloplanes nepalensis</name>
    <dbReference type="NCBI Taxonomy" id="587533"/>
    <lineage>
        <taxon>Bacteria</taxon>
        <taxon>Bacillati</taxon>
        <taxon>Actinomycetota</taxon>
        <taxon>Actinomycetes</taxon>
        <taxon>Micromonosporales</taxon>
        <taxon>Micromonosporaceae</taxon>
        <taxon>Catenuloplanes</taxon>
    </lineage>
</organism>
<evidence type="ECO:0000313" key="3">
    <source>
        <dbReference type="Proteomes" id="UP001240984"/>
    </source>
</evidence>